<evidence type="ECO:0000313" key="2">
    <source>
        <dbReference type="Proteomes" id="UP000254124"/>
    </source>
</evidence>
<organism evidence="1 2">
    <name type="scientific">Salmonella enterica subsp. arizonae</name>
    <dbReference type="NCBI Taxonomy" id="59203"/>
    <lineage>
        <taxon>Bacteria</taxon>
        <taxon>Pseudomonadati</taxon>
        <taxon>Pseudomonadota</taxon>
        <taxon>Gammaproteobacteria</taxon>
        <taxon>Enterobacterales</taxon>
        <taxon>Enterobacteriaceae</taxon>
        <taxon>Salmonella</taxon>
    </lineage>
</organism>
<sequence>MPCHNYTYEYFINRNHLTKKIVQLFFIYHYKYCFYIKMSINNFYD</sequence>
<evidence type="ECO:0000313" key="1">
    <source>
        <dbReference type="EMBL" id="SUG16442.1"/>
    </source>
</evidence>
<gene>
    <name evidence="1" type="ORF">NCTC7295_04157</name>
</gene>
<dbReference type="AlphaFoldDB" id="A0A379S829"/>
<proteinExistence type="predicted"/>
<protein>
    <submittedName>
        <fullName evidence="1">Uncharacterized protein</fullName>
    </submittedName>
</protein>
<dbReference type="EMBL" id="UGWZ01000001">
    <property type="protein sequence ID" value="SUG16442.1"/>
    <property type="molecule type" value="Genomic_DNA"/>
</dbReference>
<reference evidence="1 2" key="1">
    <citation type="submission" date="2018-06" db="EMBL/GenBank/DDBJ databases">
        <authorList>
            <consortium name="Pathogen Informatics"/>
            <person name="Doyle S."/>
        </authorList>
    </citation>
    <scope>NUCLEOTIDE SEQUENCE [LARGE SCALE GENOMIC DNA]</scope>
    <source>
        <strain evidence="1 2">NCTC7295</strain>
    </source>
</reference>
<accession>A0A379S829</accession>
<dbReference type="Proteomes" id="UP000254124">
    <property type="component" value="Unassembled WGS sequence"/>
</dbReference>
<name>A0A379S829_SALER</name>